<dbReference type="GO" id="GO:0005829">
    <property type="term" value="C:cytosol"/>
    <property type="evidence" value="ECO:0007669"/>
    <property type="project" value="TreeGrafter"/>
</dbReference>
<proteinExistence type="inferred from homology"/>
<evidence type="ECO:0000256" key="3">
    <source>
        <dbReference type="ARBA" id="ARBA00004613"/>
    </source>
</evidence>
<evidence type="ECO:0000256" key="19">
    <source>
        <dbReference type="ARBA" id="ARBA00048778"/>
    </source>
</evidence>
<evidence type="ECO:0000313" key="24">
    <source>
        <dbReference type="EMBL" id="KTB32685.1"/>
    </source>
</evidence>
<dbReference type="Gene3D" id="3.20.20.80">
    <property type="entry name" value="Glycosidases"/>
    <property type="match status" value="2"/>
</dbReference>
<keyword evidence="16" id="KW-0624">Polysaccharide degradation</keyword>
<dbReference type="SUPFAM" id="SSF52540">
    <property type="entry name" value="P-loop containing nucleoside triphosphate hydrolases"/>
    <property type="match status" value="2"/>
</dbReference>
<dbReference type="Pfam" id="PF00004">
    <property type="entry name" value="AAA"/>
    <property type="match status" value="2"/>
</dbReference>
<dbReference type="GO" id="GO:0016558">
    <property type="term" value="P:protein import into peroxisome matrix"/>
    <property type="evidence" value="ECO:0007669"/>
    <property type="project" value="TreeGrafter"/>
</dbReference>
<evidence type="ECO:0000313" key="25">
    <source>
        <dbReference type="Proteomes" id="UP000054988"/>
    </source>
</evidence>
<name>A0A0W0F8M7_MONRR</name>
<dbReference type="eggNOG" id="KOG0736">
    <property type="taxonomic scope" value="Eukaryota"/>
</dbReference>
<evidence type="ECO:0000256" key="16">
    <source>
        <dbReference type="ARBA" id="ARBA00023326"/>
    </source>
</evidence>
<evidence type="ECO:0000256" key="18">
    <source>
        <dbReference type="ARBA" id="ARBA00034920"/>
    </source>
</evidence>
<dbReference type="InterPro" id="IPR029070">
    <property type="entry name" value="Chitinase_insertion_sf"/>
</dbReference>
<dbReference type="InterPro" id="IPR050168">
    <property type="entry name" value="AAA_ATPase_domain"/>
</dbReference>
<feature type="region of interest" description="Disordered" evidence="22">
    <location>
        <begin position="198"/>
        <end position="225"/>
    </location>
</feature>
<evidence type="ECO:0000256" key="13">
    <source>
        <dbReference type="ARBA" id="ARBA00023136"/>
    </source>
</evidence>
<dbReference type="GO" id="GO:0005778">
    <property type="term" value="C:peroxisomal membrane"/>
    <property type="evidence" value="ECO:0007669"/>
    <property type="project" value="TreeGrafter"/>
</dbReference>
<evidence type="ECO:0000256" key="14">
    <source>
        <dbReference type="ARBA" id="ARBA00023277"/>
    </source>
</evidence>
<keyword evidence="14" id="KW-0119">Carbohydrate metabolism</keyword>
<evidence type="ECO:0000256" key="11">
    <source>
        <dbReference type="ARBA" id="ARBA00022840"/>
    </source>
</evidence>
<evidence type="ECO:0000259" key="23">
    <source>
        <dbReference type="PROSITE" id="PS51910"/>
    </source>
</evidence>
<comment type="subcellular location">
    <subcellularLocation>
        <location evidence="2">Membrane</location>
    </subcellularLocation>
    <subcellularLocation>
        <location evidence="3">Secreted</location>
    </subcellularLocation>
</comment>
<evidence type="ECO:0000256" key="7">
    <source>
        <dbReference type="ARBA" id="ARBA00022525"/>
    </source>
</evidence>
<keyword evidence="8" id="KW-0962">Peroxisome biogenesis</keyword>
<dbReference type="SMART" id="SM00636">
    <property type="entry name" value="Glyco_18"/>
    <property type="match status" value="2"/>
</dbReference>
<dbReference type="GO" id="GO:0005576">
    <property type="term" value="C:extracellular region"/>
    <property type="evidence" value="ECO:0007669"/>
    <property type="project" value="UniProtKB-SubCell"/>
</dbReference>
<sequence length="2015" mass="223581">MSLLFDDERVPVDAVFSVQAASSFTGSEQVAVGSKLWDRLIPHLDIRGLCISISPLNTEPRIQHPLRALTCWATQDAQATDEIVVSEELSTNYKHIFQDSRVVITRTEPILLSEIIFSALSSEAYEASLVQQDHLQRQLCGSQRILRQGSVCTINLTEGLSNGVENSKAHPLRFRLDMLEPVLQGYAEVGKTKFIAVPPPVEGPDGAFESDGEDDGGSNEDSEGVEIDEGFLGNSIAHLNFHPISPSPDAASHDISASNGLELALEAAPLDRPVSPSYDDHTLYLRTADLSRVGLLDGDWAVACTSSKCRLVKVVARDSAVRSTGTVKGSPTLLFNLNPEHSSNPTRISLHPSPFGSGDPAVPTAVSVTIARVASPLTIARTYQPLFLNALKHYYEGRKCLVKQGDLIALGLDTDETLQAQESESEGQDRAERLPLSTTRNNGVVFFMITNVEYDTITRTKEPVQMDAYFGSTTGELGYWLDSSHTRMVQAGLEQTRIPDVYPYFGLGYPVHRPNDLRPSNMPQKPFEQLYSFASVISEPAGAEYNLQLSALLKGSRGVGKYTVISAVARLLGLHLLEVNCYDVISENDTKTEALLQTRFENAAACAPCVLVLRHLEAFAQTTQAPEGGKEPVLVSALRNCIANAHSTWRMTGHPVVICGMTSQVDRVPKALLSCFKHEISFEAPDEQERAEILSELLTNAVISPDVSMSVLAQQTAAFLAGDLADLVRRAEAASVLRILTSSPDADERSIMLAGVSLTDADFEKALGLARASYSESIGAPKIPSVSWDDVGGLAQVKSDIMDTIQLPLDHPELFADGLKKRSGILLYGPPGTGKTLIAKAVATSFSLNFFSVKGPELLNMYIGESEANVRRVFQRARDAKPCVIFFDELDSIAPKRGNQGDSGGVMDRIVSQLLAELDGTSGGSSSADVFVIGATNRPDLLDPALLRPGRFDRMLYLGVSQTHEAQVNILEALTRKFLLDSQLDLYKVARGCSFNYTGADFYALCADALLNAMSRKAEELEEKIAEINKQPPPYHHPHPLTPQYYLAEMASREEILVTVMQEDFDRALRNLVPSVSQAEMDHYARIQNRFSKQLVIRGIYGRKYPPSLIPIDDLTHILYSFASVNPETGEVQLSDKWADQEIHYDGDTWDEEGNNLYGNLKALYKLKKEHRHLKIMISIGGWSYSSYLHPIVVSPELRRKFVESAVTLLEDYGLDGLDVDYEFPQDDEQALGYVQLLKELREALDEHARTKEIDYRFLLTIAAPCGPDNYNRLRISEMDQYLDFWNMMAYDFAGSWDSVSGHQSNLYGGSACIHQTVAHYIDHGVAPSKIILGIPLYGRSFLDTDGPGASFSGVGPGTWEAGVFDYRTLPLPDSYVCHDEETKTSWTYNESTKEMISFDSEEVARWKGEWIQEVGLGGSMFWELSGDKGCDREGMEEGYGKDPQSGQSLVRVVKDAMGGLDTSKENWLSYERSQFDNMRNVLAVPVYTDPAVERYSQAQHHCIKTDRRRWLLRMTPAYEPLPTNEDGQLPLPKQQKPRSLKRHIAYLAVFSIIALVFYKAGQWSVTQYLDSESTVASSQTPTQTVPVDSKPTSAVGIPEVGSAGNGTEIEQGETNMPGKYSVGYFTNWGIYGRKFPPSLIPVQDLTHILYAFANVRPDSGEVYLSDKWADQDIHYPGDSWNDQGNNLYGNFKAIYKLKKANRHLKLLLSIGGWTYSPSFHPVVVSPAHRRKFIESSITLLEDYGLDGLDIDYEYPQNDHQARGYVDLLKEMREALDQHARNKGADYRFLLTIAAPCGPDNYNRLHIKQMDKYLDFWNMMAYDFAGSWDSVAGHQANLFAGPINVHTAITHYIKHGVAPPKVIVGIPLYGRSFMNTEGPGAPFNGIGPGSWEAGVYDYRALPLPGSYVFRDDKAKATWTYDYSKKEMISFDSEEAAQWKGEWIRKMGLGGSMFWELSGDKGSERKDAEKGPGKDPQPGRSLVRIVKDSMGGIDMHQKNWLKYEKSQFDNMRNGME</sequence>
<keyword evidence="10 20" id="KW-0378">Hydrolase</keyword>
<evidence type="ECO:0000256" key="1">
    <source>
        <dbReference type="ARBA" id="ARBA00000822"/>
    </source>
</evidence>
<keyword evidence="13" id="KW-0472">Membrane</keyword>
<keyword evidence="15 20" id="KW-0326">Glycosidase</keyword>
<dbReference type="Gene3D" id="3.40.50.300">
    <property type="entry name" value="P-loop containing nucleotide triphosphate hydrolases"/>
    <property type="match status" value="2"/>
</dbReference>
<reference evidence="24 25" key="1">
    <citation type="submission" date="2015-12" db="EMBL/GenBank/DDBJ databases">
        <title>Draft genome sequence of Moniliophthora roreri, the causal agent of frosty pod rot of cacao.</title>
        <authorList>
            <person name="Aime M.C."/>
            <person name="Diaz-Valderrama J.R."/>
            <person name="Kijpornyongpan T."/>
            <person name="Phillips-Mora W."/>
        </authorList>
    </citation>
    <scope>NUCLEOTIDE SEQUENCE [LARGE SCALE GENOMIC DNA]</scope>
    <source>
        <strain evidence="24 25">MCA 2952</strain>
    </source>
</reference>
<dbReference type="FunFam" id="3.10.50.10:FF:000005">
    <property type="entry name" value="Endochitinase B1"/>
    <property type="match status" value="1"/>
</dbReference>
<dbReference type="InterPro" id="IPR003593">
    <property type="entry name" value="AAA+_ATPase"/>
</dbReference>
<feature type="compositionally biased region" description="Basic and acidic residues" evidence="22">
    <location>
        <begin position="1959"/>
        <end position="1972"/>
    </location>
</feature>
<dbReference type="InterPro" id="IPR001579">
    <property type="entry name" value="Glyco_hydro_18_chit_AS"/>
</dbReference>
<dbReference type="InterPro" id="IPR011583">
    <property type="entry name" value="Chitinase_II/V-like_cat"/>
</dbReference>
<dbReference type="PANTHER" id="PTHR23077:SF9">
    <property type="entry name" value="PEROXISOMAL ATPASE PEX6"/>
    <property type="match status" value="1"/>
</dbReference>
<dbReference type="CDD" id="cd06548">
    <property type="entry name" value="GH18_chitinase"/>
    <property type="match status" value="2"/>
</dbReference>
<accession>A0A0W0F8M7</accession>
<feature type="coiled-coil region" evidence="21">
    <location>
        <begin position="1004"/>
        <end position="1031"/>
    </location>
</feature>
<dbReference type="GO" id="GO:0005524">
    <property type="term" value="F:ATP binding"/>
    <property type="evidence" value="ECO:0007669"/>
    <property type="project" value="UniProtKB-KW"/>
</dbReference>
<comment type="caution">
    <text evidence="24">The sequence shown here is derived from an EMBL/GenBank/DDBJ whole genome shotgun (WGS) entry which is preliminary data.</text>
</comment>
<dbReference type="PROSITE" id="PS01095">
    <property type="entry name" value="GH18_1"/>
    <property type="match status" value="2"/>
</dbReference>
<evidence type="ECO:0000256" key="20">
    <source>
        <dbReference type="RuleBase" id="RU000489"/>
    </source>
</evidence>
<organism evidence="24 25">
    <name type="scientific">Moniliophthora roreri</name>
    <name type="common">Frosty pod rot fungus</name>
    <name type="synonym">Monilia roreri</name>
    <dbReference type="NCBI Taxonomy" id="221103"/>
    <lineage>
        <taxon>Eukaryota</taxon>
        <taxon>Fungi</taxon>
        <taxon>Dikarya</taxon>
        <taxon>Basidiomycota</taxon>
        <taxon>Agaricomycotina</taxon>
        <taxon>Agaricomycetes</taxon>
        <taxon>Agaricomycetidae</taxon>
        <taxon>Agaricales</taxon>
        <taxon>Marasmiineae</taxon>
        <taxon>Marasmiaceae</taxon>
        <taxon>Moniliophthora</taxon>
    </lineage>
</organism>
<comment type="similarity">
    <text evidence="5">Belongs to the glycosyl hydrolase 18 family. Chitinase class V subfamily.</text>
</comment>
<dbReference type="CDD" id="cd19527">
    <property type="entry name" value="RecA-like_PEX6_r2"/>
    <property type="match status" value="1"/>
</dbReference>
<feature type="region of interest" description="Disordered" evidence="22">
    <location>
        <begin position="1959"/>
        <end position="1980"/>
    </location>
</feature>
<dbReference type="GO" id="GO:0006032">
    <property type="term" value="P:chitin catabolic process"/>
    <property type="evidence" value="ECO:0007669"/>
    <property type="project" value="UniProtKB-KW"/>
</dbReference>
<feature type="region of interest" description="Disordered" evidence="22">
    <location>
        <begin position="1580"/>
        <end position="1614"/>
    </location>
</feature>
<dbReference type="InterPro" id="IPR047533">
    <property type="entry name" value="RecA-like_PEX6_r2"/>
</dbReference>
<evidence type="ECO:0000256" key="22">
    <source>
        <dbReference type="SAM" id="MobiDB-lite"/>
    </source>
</evidence>
<feature type="compositionally biased region" description="Acidic residues" evidence="22">
    <location>
        <begin position="208"/>
        <end position="225"/>
    </location>
</feature>
<dbReference type="GO" id="GO:0008843">
    <property type="term" value="F:endochitinase activity"/>
    <property type="evidence" value="ECO:0007669"/>
    <property type="project" value="UniProtKB-EC"/>
</dbReference>
<evidence type="ECO:0000256" key="6">
    <source>
        <dbReference type="ARBA" id="ARBA00012729"/>
    </source>
</evidence>
<keyword evidence="12" id="KW-0146">Chitin degradation</keyword>
<keyword evidence="7" id="KW-0964">Secreted</keyword>
<evidence type="ECO:0000256" key="10">
    <source>
        <dbReference type="ARBA" id="ARBA00022801"/>
    </source>
</evidence>
<dbReference type="Gene3D" id="3.10.50.10">
    <property type="match status" value="2"/>
</dbReference>
<evidence type="ECO:0000256" key="8">
    <source>
        <dbReference type="ARBA" id="ARBA00022593"/>
    </source>
</evidence>
<dbReference type="GO" id="GO:0000272">
    <property type="term" value="P:polysaccharide catabolic process"/>
    <property type="evidence" value="ECO:0007669"/>
    <property type="project" value="UniProtKB-KW"/>
</dbReference>
<keyword evidence="11" id="KW-0067">ATP-binding</keyword>
<protein>
    <recommendedName>
        <fullName evidence="17">Peroxisomal ATPase PEX6</fullName>
        <ecNumber evidence="6">3.2.1.14</ecNumber>
    </recommendedName>
    <alternativeName>
        <fullName evidence="18">Peroxin-6</fullName>
    </alternativeName>
</protein>
<dbReference type="Pfam" id="PF00704">
    <property type="entry name" value="Glyco_hydro_18"/>
    <property type="match status" value="2"/>
</dbReference>
<dbReference type="SMART" id="SM00382">
    <property type="entry name" value="AAA"/>
    <property type="match status" value="2"/>
</dbReference>
<dbReference type="InterPro" id="IPR001223">
    <property type="entry name" value="Glyco_hydro18_cat"/>
</dbReference>
<comment type="similarity">
    <text evidence="4">Belongs to the AAA ATPase family.</text>
</comment>
<dbReference type="InterPro" id="IPR056995">
    <property type="entry name" value="PEX6_4th_dom"/>
</dbReference>
<dbReference type="Proteomes" id="UP000054988">
    <property type="component" value="Unassembled WGS sequence"/>
</dbReference>
<dbReference type="Pfam" id="PF23315">
    <property type="entry name" value="PEX6_4th"/>
    <property type="match status" value="1"/>
</dbReference>
<dbReference type="InterPro" id="IPR003959">
    <property type="entry name" value="ATPase_AAA_core"/>
</dbReference>
<dbReference type="Gene3D" id="1.10.8.60">
    <property type="match status" value="2"/>
</dbReference>
<dbReference type="PANTHER" id="PTHR23077">
    <property type="entry name" value="AAA-FAMILY ATPASE"/>
    <property type="match status" value="1"/>
</dbReference>
<feature type="domain" description="GH18" evidence="23">
    <location>
        <begin position="1093"/>
        <end position="1461"/>
    </location>
</feature>
<keyword evidence="9" id="KW-0547">Nucleotide-binding</keyword>
<comment type="catalytic activity">
    <reaction evidence="19">
        <text>ATP + H2O = ADP + phosphate + H(+)</text>
        <dbReference type="Rhea" id="RHEA:13065"/>
        <dbReference type="ChEBI" id="CHEBI:15377"/>
        <dbReference type="ChEBI" id="CHEBI:15378"/>
        <dbReference type="ChEBI" id="CHEBI:30616"/>
        <dbReference type="ChEBI" id="CHEBI:43474"/>
        <dbReference type="ChEBI" id="CHEBI:456216"/>
    </reaction>
    <physiologicalReaction direction="left-to-right" evidence="19">
        <dbReference type="Rhea" id="RHEA:13066"/>
    </physiologicalReaction>
</comment>
<evidence type="ECO:0000256" key="15">
    <source>
        <dbReference type="ARBA" id="ARBA00023295"/>
    </source>
</evidence>
<dbReference type="PROSITE" id="PS51910">
    <property type="entry name" value="GH18_2"/>
    <property type="match status" value="2"/>
</dbReference>
<dbReference type="PROSITE" id="PS00674">
    <property type="entry name" value="AAA"/>
    <property type="match status" value="1"/>
</dbReference>
<feature type="compositionally biased region" description="Polar residues" evidence="22">
    <location>
        <begin position="1580"/>
        <end position="1593"/>
    </location>
</feature>
<feature type="domain" description="GH18" evidence="23">
    <location>
        <begin position="1620"/>
        <end position="1992"/>
    </location>
</feature>
<dbReference type="EC" id="3.2.1.14" evidence="6"/>
<dbReference type="InterPro" id="IPR027417">
    <property type="entry name" value="P-loop_NTPase"/>
</dbReference>
<evidence type="ECO:0000256" key="4">
    <source>
        <dbReference type="ARBA" id="ARBA00006914"/>
    </source>
</evidence>
<evidence type="ECO:0000256" key="12">
    <source>
        <dbReference type="ARBA" id="ARBA00023024"/>
    </source>
</evidence>
<dbReference type="EMBL" id="LATX01002207">
    <property type="protein sequence ID" value="KTB32685.1"/>
    <property type="molecule type" value="Genomic_DNA"/>
</dbReference>
<dbReference type="InterPro" id="IPR003960">
    <property type="entry name" value="ATPase_AAA_CS"/>
</dbReference>
<comment type="catalytic activity">
    <reaction evidence="1">
        <text>Random endo-hydrolysis of N-acetyl-beta-D-glucosaminide (1-&gt;4)-beta-linkages in chitin and chitodextrins.</text>
        <dbReference type="EC" id="3.2.1.14"/>
    </reaction>
</comment>
<evidence type="ECO:0000256" key="21">
    <source>
        <dbReference type="SAM" id="Coils"/>
    </source>
</evidence>
<gene>
    <name evidence="24" type="ORF">WG66_14746</name>
</gene>
<evidence type="ECO:0000256" key="5">
    <source>
        <dbReference type="ARBA" id="ARBA00008682"/>
    </source>
</evidence>
<dbReference type="FunFam" id="3.20.20.80:FF:000075">
    <property type="entry name" value="Sporulation-specific chitinase"/>
    <property type="match status" value="2"/>
</dbReference>
<evidence type="ECO:0000256" key="9">
    <source>
        <dbReference type="ARBA" id="ARBA00022741"/>
    </source>
</evidence>
<dbReference type="SUPFAM" id="SSF54556">
    <property type="entry name" value="Chitinase insertion domain"/>
    <property type="match status" value="2"/>
</dbReference>
<evidence type="ECO:0000256" key="2">
    <source>
        <dbReference type="ARBA" id="ARBA00004370"/>
    </source>
</evidence>
<dbReference type="InterPro" id="IPR017853">
    <property type="entry name" value="GH"/>
</dbReference>
<dbReference type="GO" id="GO:0016887">
    <property type="term" value="F:ATP hydrolysis activity"/>
    <property type="evidence" value="ECO:0007669"/>
    <property type="project" value="InterPro"/>
</dbReference>
<dbReference type="GO" id="GO:0008061">
    <property type="term" value="F:chitin binding"/>
    <property type="evidence" value="ECO:0007669"/>
    <property type="project" value="InterPro"/>
</dbReference>
<dbReference type="FunFam" id="3.40.50.300:FF:000109">
    <property type="entry name" value="Peroxisomal biogenesis factor 6"/>
    <property type="match status" value="1"/>
</dbReference>
<keyword evidence="21" id="KW-0175">Coiled coil</keyword>
<dbReference type="FunFam" id="1.10.8.60:FF:000039">
    <property type="entry name" value="peroxisome biogenesis factor 6"/>
    <property type="match status" value="1"/>
</dbReference>
<evidence type="ECO:0000256" key="17">
    <source>
        <dbReference type="ARBA" id="ARBA00034811"/>
    </source>
</evidence>
<dbReference type="SUPFAM" id="SSF51445">
    <property type="entry name" value="(Trans)glycosidases"/>
    <property type="match status" value="2"/>
</dbReference>